<keyword evidence="4" id="KW-1185">Reference proteome</keyword>
<dbReference type="EMBL" id="FNFH01000007">
    <property type="protein sequence ID" value="SDK68960.1"/>
    <property type="molecule type" value="Genomic_DNA"/>
</dbReference>
<evidence type="ECO:0000259" key="2">
    <source>
        <dbReference type="Pfam" id="PF13670"/>
    </source>
</evidence>
<gene>
    <name evidence="3" type="ORF">SAMN05216212_2946</name>
</gene>
<name>A0A1G9DYR7_9GAMM</name>
<dbReference type="OrthoDB" id="5738594at2"/>
<dbReference type="InterPro" id="IPR025711">
    <property type="entry name" value="PepSY"/>
</dbReference>
<evidence type="ECO:0000313" key="3">
    <source>
        <dbReference type="EMBL" id="SDK68960.1"/>
    </source>
</evidence>
<accession>A0A1G9DYR7</accession>
<dbReference type="STRING" id="658219.SAMN05216212_2946"/>
<keyword evidence="1" id="KW-0732">Signal</keyword>
<feature type="chain" id="PRO_5011586327" evidence="1">
    <location>
        <begin position="24"/>
        <end position="89"/>
    </location>
</feature>
<dbReference type="Pfam" id="PF13670">
    <property type="entry name" value="PepSY_2"/>
    <property type="match status" value="1"/>
</dbReference>
<dbReference type="RefSeq" id="WP_091516015.1">
    <property type="nucleotide sequence ID" value="NZ_FNFH01000007.1"/>
</dbReference>
<evidence type="ECO:0000256" key="1">
    <source>
        <dbReference type="SAM" id="SignalP"/>
    </source>
</evidence>
<organism evidence="3 4">
    <name type="scientific">Microbulbifer yueqingensis</name>
    <dbReference type="NCBI Taxonomy" id="658219"/>
    <lineage>
        <taxon>Bacteria</taxon>
        <taxon>Pseudomonadati</taxon>
        <taxon>Pseudomonadota</taxon>
        <taxon>Gammaproteobacteria</taxon>
        <taxon>Cellvibrionales</taxon>
        <taxon>Microbulbiferaceae</taxon>
        <taxon>Microbulbifer</taxon>
    </lineage>
</organism>
<sequence>MYPTRNLLMASLLAVLAAPAALADEHKPPPGAMALSMLLTKLEQQGYQPIIEATLVDEHWEIEAYKTGEKRELEVDPNTGEVLSDEAAD</sequence>
<feature type="signal peptide" evidence="1">
    <location>
        <begin position="1"/>
        <end position="23"/>
    </location>
</feature>
<dbReference type="Gene3D" id="3.10.450.40">
    <property type="match status" value="1"/>
</dbReference>
<feature type="domain" description="PepSY" evidence="2">
    <location>
        <begin position="8"/>
        <end position="85"/>
    </location>
</feature>
<dbReference type="AlphaFoldDB" id="A0A1G9DYR7"/>
<evidence type="ECO:0000313" key="4">
    <source>
        <dbReference type="Proteomes" id="UP000199305"/>
    </source>
</evidence>
<proteinExistence type="predicted"/>
<reference evidence="4" key="1">
    <citation type="submission" date="2016-10" db="EMBL/GenBank/DDBJ databases">
        <authorList>
            <person name="Varghese N."/>
            <person name="Submissions S."/>
        </authorList>
    </citation>
    <scope>NUCLEOTIDE SEQUENCE [LARGE SCALE GENOMIC DNA]</scope>
    <source>
        <strain evidence="4">CGMCC 1.10658</strain>
    </source>
</reference>
<dbReference type="Proteomes" id="UP000199305">
    <property type="component" value="Unassembled WGS sequence"/>
</dbReference>
<protein>
    <submittedName>
        <fullName evidence="3">Peptidase propeptide and YPEB domain-containing protein</fullName>
    </submittedName>
</protein>